<keyword evidence="2" id="KW-1185">Reference proteome</keyword>
<evidence type="ECO:0000313" key="1">
    <source>
        <dbReference type="EMBL" id="CAD6196031.1"/>
    </source>
</evidence>
<comment type="caution">
    <text evidence="1">The sequence shown here is derived from an EMBL/GenBank/DDBJ whole genome shotgun (WGS) entry which is preliminary data.</text>
</comment>
<dbReference type="EMBL" id="CAJGYM010000065">
    <property type="protein sequence ID" value="CAD6196031.1"/>
    <property type="molecule type" value="Genomic_DNA"/>
</dbReference>
<organism evidence="1 2">
    <name type="scientific">Caenorhabditis auriculariae</name>
    <dbReference type="NCBI Taxonomy" id="2777116"/>
    <lineage>
        <taxon>Eukaryota</taxon>
        <taxon>Metazoa</taxon>
        <taxon>Ecdysozoa</taxon>
        <taxon>Nematoda</taxon>
        <taxon>Chromadorea</taxon>
        <taxon>Rhabditida</taxon>
        <taxon>Rhabditina</taxon>
        <taxon>Rhabditomorpha</taxon>
        <taxon>Rhabditoidea</taxon>
        <taxon>Rhabditidae</taxon>
        <taxon>Peloderinae</taxon>
        <taxon>Caenorhabditis</taxon>
    </lineage>
</organism>
<dbReference type="OrthoDB" id="6136903at2759"/>
<reference evidence="1" key="1">
    <citation type="submission" date="2020-10" db="EMBL/GenBank/DDBJ databases">
        <authorList>
            <person name="Kikuchi T."/>
        </authorList>
    </citation>
    <scope>NUCLEOTIDE SEQUENCE</scope>
    <source>
        <strain evidence="1">NKZ352</strain>
    </source>
</reference>
<name>A0A8S1HJ88_9PELO</name>
<protein>
    <submittedName>
        <fullName evidence="1">Uncharacterized protein</fullName>
    </submittedName>
</protein>
<proteinExistence type="predicted"/>
<dbReference type="AlphaFoldDB" id="A0A8S1HJ88"/>
<accession>A0A8S1HJ88</accession>
<gene>
    <name evidence="1" type="ORF">CAUJ_LOCUS11948</name>
</gene>
<dbReference type="Proteomes" id="UP000835052">
    <property type="component" value="Unassembled WGS sequence"/>
</dbReference>
<sequence>MLQLILIPNDNRAPLADYRLPPFLCRSLSLAVISHLTKASVCRPPLAAHSLVAPPFLPRGHFQPAVPFVLGARQNYEEPFLREKKPHRLVKISQFGDFNMASRHPLSGGNNTLHSEQIRAEIQRFESVHPCIYQIYDMLNCLPEACDSLRMQLRDQVVAIEASVARCAPAFLPHPHRTVIHHNPVRRLTDSATLLN</sequence>
<evidence type="ECO:0000313" key="2">
    <source>
        <dbReference type="Proteomes" id="UP000835052"/>
    </source>
</evidence>